<dbReference type="CDD" id="cd05402">
    <property type="entry name" value="NT_PAP_TUTase"/>
    <property type="match status" value="1"/>
</dbReference>
<keyword evidence="4" id="KW-0963">Cytoplasm</keyword>
<evidence type="ECO:0000256" key="7">
    <source>
        <dbReference type="ARBA" id="ARBA00022842"/>
    </source>
</evidence>
<dbReference type="Proteomes" id="UP000243217">
    <property type="component" value="Unassembled WGS sequence"/>
</dbReference>
<dbReference type="Pfam" id="PF03828">
    <property type="entry name" value="PAP_assoc"/>
    <property type="match status" value="1"/>
</dbReference>
<comment type="cofactor">
    <cofactor evidence="2">
        <name>Mg(2+)</name>
        <dbReference type="ChEBI" id="CHEBI:18420"/>
    </cofactor>
</comment>
<dbReference type="PANTHER" id="PTHR12271">
    <property type="entry name" value="POLY A POLYMERASE CID PAP -RELATED"/>
    <property type="match status" value="1"/>
</dbReference>
<comment type="cofactor">
    <cofactor evidence="1">
        <name>Mn(2+)</name>
        <dbReference type="ChEBI" id="CHEBI:29035"/>
    </cofactor>
</comment>
<name>A0A1V9ZCJ5_9STRA</name>
<keyword evidence="5" id="KW-0808">Transferase</keyword>
<dbReference type="GO" id="GO:0005737">
    <property type="term" value="C:cytoplasm"/>
    <property type="evidence" value="ECO:0007669"/>
    <property type="project" value="UniProtKB-SubCell"/>
</dbReference>
<accession>A0A1V9ZCJ5</accession>
<dbReference type="AlphaFoldDB" id="A0A1V9ZCJ5"/>
<protein>
    <submittedName>
        <fullName evidence="11">Poly(A) polymerase</fullName>
    </submittedName>
</protein>
<evidence type="ECO:0000313" key="11">
    <source>
        <dbReference type="EMBL" id="OQR95631.1"/>
    </source>
</evidence>
<keyword evidence="6" id="KW-0479">Metal-binding</keyword>
<comment type="caution">
    <text evidence="11">The sequence shown here is derived from an EMBL/GenBank/DDBJ whole genome shotgun (WGS) entry which is preliminary data.</text>
</comment>
<keyword evidence="12" id="KW-1185">Reference proteome</keyword>
<feature type="region of interest" description="Disordered" evidence="8">
    <location>
        <begin position="361"/>
        <end position="400"/>
    </location>
</feature>
<dbReference type="STRING" id="74557.A0A1V9ZCJ5"/>
<evidence type="ECO:0000256" key="3">
    <source>
        <dbReference type="ARBA" id="ARBA00004496"/>
    </source>
</evidence>
<feature type="domain" description="Poly(A) RNA polymerase mitochondrial-like central palm" evidence="10">
    <location>
        <begin position="12"/>
        <end position="151"/>
    </location>
</feature>
<feature type="domain" description="PAP-associated" evidence="9">
    <location>
        <begin position="227"/>
        <end position="283"/>
    </location>
</feature>
<evidence type="ECO:0000259" key="9">
    <source>
        <dbReference type="Pfam" id="PF03828"/>
    </source>
</evidence>
<evidence type="ECO:0000256" key="5">
    <source>
        <dbReference type="ARBA" id="ARBA00022679"/>
    </source>
</evidence>
<proteinExistence type="predicted"/>
<evidence type="ECO:0000256" key="4">
    <source>
        <dbReference type="ARBA" id="ARBA00022490"/>
    </source>
</evidence>
<organism evidence="11 12">
    <name type="scientific">Thraustotheca clavata</name>
    <dbReference type="NCBI Taxonomy" id="74557"/>
    <lineage>
        <taxon>Eukaryota</taxon>
        <taxon>Sar</taxon>
        <taxon>Stramenopiles</taxon>
        <taxon>Oomycota</taxon>
        <taxon>Saprolegniomycetes</taxon>
        <taxon>Saprolegniales</taxon>
        <taxon>Achlyaceae</taxon>
        <taxon>Thraustotheca</taxon>
    </lineage>
</organism>
<reference evidence="11 12" key="1">
    <citation type="journal article" date="2014" name="Genome Biol. Evol.">
        <title>The secreted proteins of Achlya hypogyna and Thraustotheca clavata identify the ancestral oomycete secretome and reveal gene acquisitions by horizontal gene transfer.</title>
        <authorList>
            <person name="Misner I."/>
            <person name="Blouin N."/>
            <person name="Leonard G."/>
            <person name="Richards T.A."/>
            <person name="Lane C.E."/>
        </authorList>
    </citation>
    <scope>NUCLEOTIDE SEQUENCE [LARGE SCALE GENOMIC DNA]</scope>
    <source>
        <strain evidence="11 12">ATCC 34112</strain>
    </source>
</reference>
<feature type="compositionally biased region" description="Basic residues" evidence="8">
    <location>
        <begin position="381"/>
        <end position="400"/>
    </location>
</feature>
<dbReference type="Pfam" id="PF22600">
    <property type="entry name" value="MTPAP-like_central"/>
    <property type="match status" value="1"/>
</dbReference>
<dbReference type="GO" id="GO:0016779">
    <property type="term" value="F:nucleotidyltransferase activity"/>
    <property type="evidence" value="ECO:0007669"/>
    <property type="project" value="TreeGrafter"/>
</dbReference>
<evidence type="ECO:0000259" key="10">
    <source>
        <dbReference type="Pfam" id="PF22600"/>
    </source>
</evidence>
<evidence type="ECO:0000256" key="6">
    <source>
        <dbReference type="ARBA" id="ARBA00022723"/>
    </source>
</evidence>
<dbReference type="InterPro" id="IPR054708">
    <property type="entry name" value="MTPAP-like_central"/>
</dbReference>
<dbReference type="GO" id="GO:0031123">
    <property type="term" value="P:RNA 3'-end processing"/>
    <property type="evidence" value="ECO:0007669"/>
    <property type="project" value="TreeGrafter"/>
</dbReference>
<evidence type="ECO:0000256" key="2">
    <source>
        <dbReference type="ARBA" id="ARBA00001946"/>
    </source>
</evidence>
<dbReference type="PANTHER" id="PTHR12271:SF40">
    <property type="entry name" value="POLY(A) RNA POLYMERASE GLD2"/>
    <property type="match status" value="1"/>
</dbReference>
<dbReference type="InterPro" id="IPR043519">
    <property type="entry name" value="NT_sf"/>
</dbReference>
<dbReference type="OrthoDB" id="2274644at2759"/>
<dbReference type="Gene3D" id="1.10.1410.10">
    <property type="match status" value="1"/>
</dbReference>
<dbReference type="SUPFAM" id="SSF81301">
    <property type="entry name" value="Nucleotidyltransferase"/>
    <property type="match status" value="1"/>
</dbReference>
<dbReference type="EMBL" id="JNBS01002070">
    <property type="protein sequence ID" value="OQR95631.1"/>
    <property type="molecule type" value="Genomic_DNA"/>
</dbReference>
<evidence type="ECO:0000256" key="8">
    <source>
        <dbReference type="SAM" id="MobiDB-lite"/>
    </source>
</evidence>
<dbReference type="Gene3D" id="3.30.460.10">
    <property type="entry name" value="Beta Polymerase, domain 2"/>
    <property type="match status" value="1"/>
</dbReference>
<keyword evidence="7" id="KW-0460">Magnesium</keyword>
<sequence length="400" mass="44804">MGAINSVRRLTIQTIGLFEALEPSAEEITIKKQATAKMQSLVQEKWPHLYLRAFGSSENGFGCGTSDLDIGLFFEDPNEGITLSWNDRIQILASVGSILTQNTAMELEQFIYSARVPLLKFWDTQYKISIDISVGNPLALNNTQLLKQYGQVDSRVRPLVFAIKHWAKQRRINDASNGSLSSYAWINMVIFYLQTRTIPIVPCIPTDDTCCLVSGNPLTHLGSQEDSVGALLTGFFHYYAWEFDYKTDVVSIRAGTTLPKIGKWGLGLGTWRFSIEDPFDLQHDVGRVIFHPKGQLLLIDELRRAAKMALDPDCNLEAICAPVAESLCFICDSGRHAPRDCPEMWLTPTNPQIPSKPIVTKTSEVKAAKTIPKSTALDSKKRPRRRARSKSNPKKKMMLI</sequence>
<dbReference type="GO" id="GO:0046872">
    <property type="term" value="F:metal ion binding"/>
    <property type="evidence" value="ECO:0007669"/>
    <property type="project" value="UniProtKB-KW"/>
</dbReference>
<evidence type="ECO:0000313" key="12">
    <source>
        <dbReference type="Proteomes" id="UP000243217"/>
    </source>
</evidence>
<gene>
    <name evidence="11" type="ORF">THRCLA_07704</name>
</gene>
<evidence type="ECO:0000256" key="1">
    <source>
        <dbReference type="ARBA" id="ARBA00001936"/>
    </source>
</evidence>
<comment type="subcellular location">
    <subcellularLocation>
        <location evidence="3">Cytoplasm</location>
    </subcellularLocation>
</comment>
<dbReference type="SUPFAM" id="SSF81631">
    <property type="entry name" value="PAP/OAS1 substrate-binding domain"/>
    <property type="match status" value="1"/>
</dbReference>
<dbReference type="InterPro" id="IPR002058">
    <property type="entry name" value="PAP_assoc"/>
</dbReference>